<protein>
    <submittedName>
        <fullName evidence="1">Uncharacterized protein</fullName>
    </submittedName>
</protein>
<organism evidence="1 2">
    <name type="scientific">Catharanthus roseus</name>
    <name type="common">Madagascar periwinkle</name>
    <name type="synonym">Vinca rosea</name>
    <dbReference type="NCBI Taxonomy" id="4058"/>
    <lineage>
        <taxon>Eukaryota</taxon>
        <taxon>Viridiplantae</taxon>
        <taxon>Streptophyta</taxon>
        <taxon>Embryophyta</taxon>
        <taxon>Tracheophyta</taxon>
        <taxon>Spermatophyta</taxon>
        <taxon>Magnoliopsida</taxon>
        <taxon>eudicotyledons</taxon>
        <taxon>Gunneridae</taxon>
        <taxon>Pentapetalae</taxon>
        <taxon>asterids</taxon>
        <taxon>lamiids</taxon>
        <taxon>Gentianales</taxon>
        <taxon>Apocynaceae</taxon>
        <taxon>Rauvolfioideae</taxon>
        <taxon>Vinceae</taxon>
        <taxon>Catharanthinae</taxon>
        <taxon>Catharanthus</taxon>
    </lineage>
</organism>
<evidence type="ECO:0000313" key="1">
    <source>
        <dbReference type="EMBL" id="KAI5667548.1"/>
    </source>
</evidence>
<accession>A0ACC0B4H7</accession>
<keyword evidence="2" id="KW-1185">Reference proteome</keyword>
<dbReference type="EMBL" id="CM044704">
    <property type="protein sequence ID" value="KAI5667548.1"/>
    <property type="molecule type" value="Genomic_DNA"/>
</dbReference>
<comment type="caution">
    <text evidence="1">The sequence shown here is derived from an EMBL/GenBank/DDBJ whole genome shotgun (WGS) entry which is preliminary data.</text>
</comment>
<reference evidence="2" key="1">
    <citation type="journal article" date="2023" name="Nat. Plants">
        <title>Single-cell RNA sequencing provides a high-resolution roadmap for understanding the multicellular compartmentation of specialized metabolism.</title>
        <authorList>
            <person name="Sun S."/>
            <person name="Shen X."/>
            <person name="Li Y."/>
            <person name="Li Y."/>
            <person name="Wang S."/>
            <person name="Li R."/>
            <person name="Zhang H."/>
            <person name="Shen G."/>
            <person name="Guo B."/>
            <person name="Wei J."/>
            <person name="Xu J."/>
            <person name="St-Pierre B."/>
            <person name="Chen S."/>
            <person name="Sun C."/>
        </authorList>
    </citation>
    <scope>NUCLEOTIDE SEQUENCE [LARGE SCALE GENOMIC DNA]</scope>
</reference>
<dbReference type="Proteomes" id="UP001060085">
    <property type="component" value="Linkage Group LG04"/>
</dbReference>
<evidence type="ECO:0000313" key="2">
    <source>
        <dbReference type="Proteomes" id="UP001060085"/>
    </source>
</evidence>
<name>A0ACC0B4H7_CATRO</name>
<proteinExistence type="predicted"/>
<sequence length="134" mass="15913">MILKLYIYIYIFKSLLKFEANVKSLKVWRVLVKLWDLVMPSGIVICEHMASLTHFATQGEFTNIFFYKKFKYFLKSIFLYFWILTKLTKYLSVSMKSNVRPVCFRFPASIDYGIPELAVPEPFQKFITRIQGNL</sequence>
<gene>
    <name evidence="1" type="ORF">M9H77_17401</name>
</gene>